<dbReference type="Proteomes" id="UP000028701">
    <property type="component" value="Unassembled WGS sequence"/>
</dbReference>
<gene>
    <name evidence="1" type="ORF">RRU01S_19_00160</name>
</gene>
<name>A0A081CY66_9HYPH</name>
<organism evidence="1 2">
    <name type="scientific">Agrobacterium rubi TR3 = NBRC 13261</name>
    <dbReference type="NCBI Taxonomy" id="1368415"/>
    <lineage>
        <taxon>Bacteria</taxon>
        <taxon>Pseudomonadati</taxon>
        <taxon>Pseudomonadota</taxon>
        <taxon>Alphaproteobacteria</taxon>
        <taxon>Hyphomicrobiales</taxon>
        <taxon>Rhizobiaceae</taxon>
        <taxon>Rhizobium/Agrobacterium group</taxon>
        <taxon>Agrobacterium</taxon>
    </lineage>
</organism>
<sequence>MRFVIYTADHEPPHAHVYGEGESRIDIVNLNVITQGGMSDRDVRRAVDVIEEH</sequence>
<reference evidence="1 2" key="1">
    <citation type="submission" date="2014-08" db="EMBL/GenBank/DDBJ databases">
        <title>Whole genome shotgun sequence of Rhizobium rubi NBRC 13261.</title>
        <authorList>
            <person name="Katano-Makiyama Y."/>
            <person name="Hosoyama A."/>
            <person name="Hashimoto M."/>
            <person name="Hosoyama Y."/>
            <person name="Noguchi M."/>
            <person name="Tsuchikane K."/>
            <person name="Uohara A."/>
            <person name="Ohji S."/>
            <person name="Ichikawa N."/>
            <person name="Kimura A."/>
            <person name="Yamazoe A."/>
            <person name="Fujita N."/>
        </authorList>
    </citation>
    <scope>NUCLEOTIDE SEQUENCE [LARGE SCALE GENOMIC DNA]</scope>
    <source>
        <strain evidence="1 2">NBRC 13261</strain>
    </source>
</reference>
<proteinExistence type="predicted"/>
<dbReference type="EMBL" id="BBJU01000019">
    <property type="protein sequence ID" value="GAK71612.1"/>
    <property type="molecule type" value="Genomic_DNA"/>
</dbReference>
<evidence type="ECO:0000313" key="1">
    <source>
        <dbReference type="EMBL" id="GAK71612.1"/>
    </source>
</evidence>
<dbReference type="AlphaFoldDB" id="A0A081CY66"/>
<protein>
    <recommendedName>
        <fullName evidence="3">DUF4160 domain-containing protein</fullName>
    </recommendedName>
</protein>
<evidence type="ECO:0000313" key="2">
    <source>
        <dbReference type="Proteomes" id="UP000028701"/>
    </source>
</evidence>
<comment type="caution">
    <text evidence="1">The sequence shown here is derived from an EMBL/GenBank/DDBJ whole genome shotgun (WGS) entry which is preliminary data.</text>
</comment>
<evidence type="ECO:0008006" key="3">
    <source>
        <dbReference type="Google" id="ProtNLM"/>
    </source>
</evidence>
<dbReference type="InterPro" id="IPR025427">
    <property type="entry name" value="DUF4160"/>
</dbReference>
<accession>A0A081CY66</accession>
<dbReference type="eggNOG" id="ENOG5032H54">
    <property type="taxonomic scope" value="Bacteria"/>
</dbReference>
<dbReference type="Pfam" id="PF13711">
    <property type="entry name" value="DUF4160"/>
    <property type="match status" value="1"/>
</dbReference>